<dbReference type="RefSeq" id="WP_207032683.1">
    <property type="nucleotide sequence ID" value="NZ_JAFLNL010000003.1"/>
</dbReference>
<dbReference type="EMBL" id="JAFLNL010000003">
    <property type="protein sequence ID" value="MBO0353894.1"/>
    <property type="molecule type" value="Genomic_DNA"/>
</dbReference>
<gene>
    <name evidence="1" type="ORF">J0656_07685</name>
</gene>
<reference evidence="1 2" key="1">
    <citation type="submission" date="2021-03" db="EMBL/GenBank/DDBJ databases">
        <title>Muricauda lutimaris sp. nov. and Muricauda ruestringensis sp. nov, two marine members of the Flavobacteriaceae isolated from deep sea sediments of Western Pacific.</title>
        <authorList>
            <person name="Zhao S."/>
            <person name="Liu R."/>
        </authorList>
    </citation>
    <scope>NUCLEOTIDE SEQUENCE [LARGE SCALE GENOMIC DNA]</scope>
    <source>
        <strain evidence="1 2">BC31-1-A7</strain>
    </source>
</reference>
<evidence type="ECO:0000313" key="2">
    <source>
        <dbReference type="Proteomes" id="UP000664044"/>
    </source>
</evidence>
<sequence>MWATTMTFPLDKSVDTFSSSSLVLIELIVSVFRPANEPNVPPNPL</sequence>
<proteinExistence type="predicted"/>
<dbReference type="Proteomes" id="UP000664044">
    <property type="component" value="Unassembled WGS sequence"/>
</dbReference>
<name>A0ABS3G3A6_9FLAO</name>
<organism evidence="1 2">
    <name type="scientific">Flagellimonas aurea</name>
    <dbReference type="NCBI Taxonomy" id="2915619"/>
    <lineage>
        <taxon>Bacteria</taxon>
        <taxon>Pseudomonadati</taxon>
        <taxon>Bacteroidota</taxon>
        <taxon>Flavobacteriia</taxon>
        <taxon>Flavobacteriales</taxon>
        <taxon>Flavobacteriaceae</taxon>
        <taxon>Flagellimonas</taxon>
    </lineage>
</organism>
<comment type="caution">
    <text evidence="1">The sequence shown here is derived from an EMBL/GenBank/DDBJ whole genome shotgun (WGS) entry which is preliminary data.</text>
</comment>
<protein>
    <submittedName>
        <fullName evidence="1">Uncharacterized protein</fullName>
    </submittedName>
</protein>
<accession>A0ABS3G3A6</accession>
<keyword evidence="2" id="KW-1185">Reference proteome</keyword>
<evidence type="ECO:0000313" key="1">
    <source>
        <dbReference type="EMBL" id="MBO0353894.1"/>
    </source>
</evidence>